<evidence type="ECO:0000256" key="3">
    <source>
        <dbReference type="ARBA" id="ARBA00022670"/>
    </source>
</evidence>
<evidence type="ECO:0000256" key="8">
    <source>
        <dbReference type="ARBA" id="ARBA00022859"/>
    </source>
</evidence>
<dbReference type="Pfam" id="PF00057">
    <property type="entry name" value="Ldl_recept_a"/>
    <property type="match status" value="1"/>
</dbReference>
<evidence type="ECO:0000256" key="11">
    <source>
        <dbReference type="PROSITE-ProRule" id="PRU00124"/>
    </source>
</evidence>
<comment type="caution">
    <text evidence="12">Lacks conserved residue(s) required for the propagation of feature annotation.</text>
</comment>
<dbReference type="Proteomes" id="UP001152622">
    <property type="component" value="Chromosome 1"/>
</dbReference>
<dbReference type="InterPro" id="IPR036055">
    <property type="entry name" value="LDL_receptor-like_sf"/>
</dbReference>
<dbReference type="CDD" id="cd00112">
    <property type="entry name" value="LDLa"/>
    <property type="match status" value="2"/>
</dbReference>
<evidence type="ECO:0000256" key="1">
    <source>
        <dbReference type="ARBA" id="ARBA00004613"/>
    </source>
</evidence>
<keyword evidence="4 13" id="KW-0732">Signal</keyword>
<feature type="chain" id="PRO_5040153964" description="Complement factor I" evidence="13">
    <location>
        <begin position="21"/>
        <end position="495"/>
    </location>
</feature>
<dbReference type="SMART" id="SM00202">
    <property type="entry name" value="SR"/>
    <property type="match status" value="1"/>
</dbReference>
<evidence type="ECO:0000256" key="4">
    <source>
        <dbReference type="ARBA" id="ARBA00022729"/>
    </source>
</evidence>
<evidence type="ECO:0000256" key="9">
    <source>
        <dbReference type="ARBA" id="ARBA00023157"/>
    </source>
</evidence>
<sequence length="495" mass="54605">MKAVVYYYLLSALLFGYGIAEPGEESGASVSTATTVPTVPTFPNDLYLSSGECLNKRFTHLSCLKAFCPPWMQCIEGKCTCKLPYMCHKGAPVCSSRDKRTYYSFCQLKAVECVEQISAFSHLGDDCKGDSFETNLREDSVVEVKIPQNGTFLVCEEGWDILAANVVCRHMKNQLKGAKRATTVEFHKIENLRMEWPRDCVSMHCTGQESSLAECTTGPRRQLEKNSKISTATCYEDTKACSGSEFPCVNGKCINVESTCDGINDCGDGSDEMCCKDCRSGFHCTSDVCIPQDAVKDGIVDCLGGEDEIGDNQEGKVLSPIKQEIKIARDKVETLVCGIPNAAPESSPSKQTRRKRVVGGEEAGKTQFPWQVAIQEDDLIDCGGVYLGGCWVLTAAHCVRPNPEAYKIVFSLWSKLRRQDSTDLARVEKVIIHPQYNPNTYQNDIALLQLDKLPFSTKCIHDNPAIAPACLPWSEYQFKPGDNCVISGWGRQAGM</sequence>
<dbReference type="InterPro" id="IPR023415">
    <property type="entry name" value="LDLR_class-A_CS"/>
</dbReference>
<keyword evidence="3" id="KW-0645">Protease</keyword>
<feature type="disulfide bond" evidence="11">
    <location>
        <begin position="260"/>
        <end position="275"/>
    </location>
</feature>
<dbReference type="Gene3D" id="3.30.60.30">
    <property type="match status" value="1"/>
</dbReference>
<keyword evidence="2" id="KW-0964">Secreted</keyword>
<dbReference type="PRINTS" id="PR00261">
    <property type="entry name" value="LDLRECEPTOR"/>
</dbReference>
<dbReference type="Pfam" id="PF00089">
    <property type="entry name" value="Trypsin"/>
    <property type="match status" value="1"/>
</dbReference>
<dbReference type="GO" id="GO:0002376">
    <property type="term" value="P:immune system process"/>
    <property type="evidence" value="ECO:0007669"/>
    <property type="project" value="UniProtKB-KW"/>
</dbReference>
<name>A0A9Q1GGN0_SYNKA</name>
<dbReference type="GO" id="GO:0016020">
    <property type="term" value="C:membrane"/>
    <property type="evidence" value="ECO:0007669"/>
    <property type="project" value="InterPro"/>
</dbReference>
<evidence type="ECO:0008006" key="19">
    <source>
        <dbReference type="Google" id="ProtNLM"/>
    </source>
</evidence>
<protein>
    <recommendedName>
        <fullName evidence="19">Complement factor I</fullName>
    </recommendedName>
</protein>
<dbReference type="GO" id="GO:0006508">
    <property type="term" value="P:proteolysis"/>
    <property type="evidence" value="ECO:0007669"/>
    <property type="project" value="UniProtKB-KW"/>
</dbReference>
<keyword evidence="8" id="KW-0391">Immunity</keyword>
<feature type="disulfide bond" evidence="12">
    <location>
        <begin position="205"/>
        <end position="215"/>
    </location>
</feature>
<dbReference type="PROSITE" id="PS50068">
    <property type="entry name" value="LDLRA_2"/>
    <property type="match status" value="1"/>
</dbReference>
<dbReference type="SUPFAM" id="SSF50494">
    <property type="entry name" value="Trypsin-like serine proteases"/>
    <property type="match status" value="1"/>
</dbReference>
<dbReference type="OrthoDB" id="19606at2759"/>
<dbReference type="Pfam" id="PF00530">
    <property type="entry name" value="SRCR"/>
    <property type="match status" value="1"/>
</dbReference>
<evidence type="ECO:0000256" key="6">
    <source>
        <dbReference type="ARBA" id="ARBA00022801"/>
    </source>
</evidence>
<feature type="domain" description="SRCR" evidence="15">
    <location>
        <begin position="142"/>
        <end position="249"/>
    </location>
</feature>
<keyword evidence="10" id="KW-0325">Glycoprotein</keyword>
<proteinExistence type="predicted"/>
<evidence type="ECO:0000313" key="17">
    <source>
        <dbReference type="EMBL" id="KAJ8383016.1"/>
    </source>
</evidence>
<keyword evidence="6" id="KW-0378">Hydrolase</keyword>
<dbReference type="SUPFAM" id="SSF56487">
    <property type="entry name" value="SRCR-like"/>
    <property type="match status" value="1"/>
</dbReference>
<dbReference type="PROSITE" id="PS00134">
    <property type="entry name" value="TRYPSIN_HIS"/>
    <property type="match status" value="1"/>
</dbReference>
<dbReference type="GO" id="GO:0005576">
    <property type="term" value="C:extracellular region"/>
    <property type="evidence" value="ECO:0007669"/>
    <property type="project" value="UniProtKB-SubCell"/>
</dbReference>
<feature type="domain" description="Kazal-like" evidence="16">
    <location>
        <begin position="69"/>
        <end position="126"/>
    </location>
</feature>
<dbReference type="InterPro" id="IPR048719">
    <property type="entry name" value="CFAI_KAZAL"/>
</dbReference>
<evidence type="ECO:0000256" key="7">
    <source>
        <dbReference type="ARBA" id="ARBA00022825"/>
    </source>
</evidence>
<evidence type="ECO:0000259" key="14">
    <source>
        <dbReference type="PROSITE" id="PS50240"/>
    </source>
</evidence>
<dbReference type="InterPro" id="IPR001190">
    <property type="entry name" value="SRCR"/>
</dbReference>
<comment type="subcellular location">
    <subcellularLocation>
        <location evidence="1">Secreted</location>
    </subcellularLocation>
</comment>
<dbReference type="SMART" id="SM00020">
    <property type="entry name" value="Tryp_SPc"/>
    <property type="match status" value="1"/>
</dbReference>
<evidence type="ECO:0000256" key="2">
    <source>
        <dbReference type="ARBA" id="ARBA00022525"/>
    </source>
</evidence>
<dbReference type="InterPro" id="IPR002350">
    <property type="entry name" value="Kazal_dom"/>
</dbReference>
<evidence type="ECO:0000256" key="10">
    <source>
        <dbReference type="ARBA" id="ARBA00023180"/>
    </source>
</evidence>
<dbReference type="PANTHER" id="PTHR24252:SF8">
    <property type="entry name" value="ACROSIN"/>
    <property type="match status" value="1"/>
</dbReference>
<feature type="signal peptide" evidence="13">
    <location>
        <begin position="1"/>
        <end position="20"/>
    </location>
</feature>
<dbReference type="InterPro" id="IPR036772">
    <property type="entry name" value="SRCR-like_dom_sf"/>
</dbReference>
<feature type="domain" description="Peptidase S1" evidence="14">
    <location>
        <begin position="357"/>
        <end position="495"/>
    </location>
</feature>
<evidence type="ECO:0000259" key="16">
    <source>
        <dbReference type="PROSITE" id="PS51465"/>
    </source>
</evidence>
<keyword evidence="9 12" id="KW-1015">Disulfide bond</keyword>
<dbReference type="Pfam" id="PF21287">
    <property type="entry name" value="Kazal_CFAI"/>
    <property type="match status" value="1"/>
</dbReference>
<gene>
    <name evidence="17" type="ORF">SKAU_G00037940</name>
</gene>
<dbReference type="FunFam" id="2.40.10.10:FF:000068">
    <property type="entry name" value="transmembrane protease serine 2"/>
    <property type="match status" value="1"/>
</dbReference>
<dbReference type="PROSITE" id="PS50240">
    <property type="entry name" value="TRYPSIN_DOM"/>
    <property type="match status" value="1"/>
</dbReference>
<evidence type="ECO:0000256" key="12">
    <source>
        <dbReference type="PROSITE-ProRule" id="PRU00196"/>
    </source>
</evidence>
<evidence type="ECO:0000313" key="18">
    <source>
        <dbReference type="Proteomes" id="UP001152622"/>
    </source>
</evidence>
<evidence type="ECO:0000256" key="13">
    <source>
        <dbReference type="SAM" id="SignalP"/>
    </source>
</evidence>
<dbReference type="SUPFAM" id="SSF57424">
    <property type="entry name" value="LDL receptor-like module"/>
    <property type="match status" value="2"/>
</dbReference>
<dbReference type="SMART" id="SM00057">
    <property type="entry name" value="FIMAC"/>
    <property type="match status" value="1"/>
</dbReference>
<dbReference type="InterPro" id="IPR003884">
    <property type="entry name" value="FacI_MAC"/>
</dbReference>
<evidence type="ECO:0000256" key="5">
    <source>
        <dbReference type="ARBA" id="ARBA00022737"/>
    </source>
</evidence>
<dbReference type="EMBL" id="JAINUF010000001">
    <property type="protein sequence ID" value="KAJ8383016.1"/>
    <property type="molecule type" value="Genomic_DNA"/>
</dbReference>
<dbReference type="GO" id="GO:0004252">
    <property type="term" value="F:serine-type endopeptidase activity"/>
    <property type="evidence" value="ECO:0007669"/>
    <property type="project" value="InterPro"/>
</dbReference>
<feature type="disulfide bond" evidence="11">
    <location>
        <begin position="248"/>
        <end position="266"/>
    </location>
</feature>
<keyword evidence="7" id="KW-0720">Serine protease</keyword>
<accession>A0A9Q1GGN0</accession>
<dbReference type="SMART" id="SM00192">
    <property type="entry name" value="LDLa"/>
    <property type="match status" value="2"/>
</dbReference>
<dbReference type="PANTHER" id="PTHR24252">
    <property type="entry name" value="ACROSIN-RELATED"/>
    <property type="match status" value="1"/>
</dbReference>
<dbReference type="InterPro" id="IPR002172">
    <property type="entry name" value="LDrepeatLR_classA_rpt"/>
</dbReference>
<dbReference type="Pfam" id="PF21286">
    <property type="entry name" value="CFAI_FIMAC_N"/>
    <property type="match status" value="1"/>
</dbReference>
<keyword evidence="5" id="KW-0677">Repeat</keyword>
<dbReference type="Gene3D" id="3.10.250.10">
    <property type="entry name" value="SRCR-like domain"/>
    <property type="match status" value="1"/>
</dbReference>
<keyword evidence="18" id="KW-1185">Reference proteome</keyword>
<dbReference type="InterPro" id="IPR018114">
    <property type="entry name" value="TRYPSIN_HIS"/>
</dbReference>
<dbReference type="InterPro" id="IPR009003">
    <property type="entry name" value="Peptidase_S1_PA"/>
</dbReference>
<feature type="disulfide bond" evidence="11">
    <location>
        <begin position="241"/>
        <end position="253"/>
    </location>
</feature>
<comment type="caution">
    <text evidence="17">The sequence shown here is derived from an EMBL/GenBank/DDBJ whole genome shotgun (WGS) entry which is preliminary data.</text>
</comment>
<organism evidence="17 18">
    <name type="scientific">Synaphobranchus kaupii</name>
    <name type="common">Kaup's arrowtooth eel</name>
    <dbReference type="NCBI Taxonomy" id="118154"/>
    <lineage>
        <taxon>Eukaryota</taxon>
        <taxon>Metazoa</taxon>
        <taxon>Chordata</taxon>
        <taxon>Craniata</taxon>
        <taxon>Vertebrata</taxon>
        <taxon>Euteleostomi</taxon>
        <taxon>Actinopterygii</taxon>
        <taxon>Neopterygii</taxon>
        <taxon>Teleostei</taxon>
        <taxon>Anguilliformes</taxon>
        <taxon>Synaphobranchidae</taxon>
        <taxon>Synaphobranchus</taxon>
    </lineage>
</organism>
<dbReference type="PROSITE" id="PS50287">
    <property type="entry name" value="SRCR_2"/>
    <property type="match status" value="1"/>
</dbReference>
<reference evidence="17" key="1">
    <citation type="journal article" date="2023" name="Science">
        <title>Genome structures resolve the early diversification of teleost fishes.</title>
        <authorList>
            <person name="Parey E."/>
            <person name="Louis A."/>
            <person name="Montfort J."/>
            <person name="Bouchez O."/>
            <person name="Roques C."/>
            <person name="Iampietro C."/>
            <person name="Lluch J."/>
            <person name="Castinel A."/>
            <person name="Donnadieu C."/>
            <person name="Desvignes T."/>
            <person name="Floi Bucao C."/>
            <person name="Jouanno E."/>
            <person name="Wen M."/>
            <person name="Mejri S."/>
            <person name="Dirks R."/>
            <person name="Jansen H."/>
            <person name="Henkel C."/>
            <person name="Chen W.J."/>
            <person name="Zahm M."/>
            <person name="Cabau C."/>
            <person name="Klopp C."/>
            <person name="Thompson A.W."/>
            <person name="Robinson-Rechavi M."/>
            <person name="Braasch I."/>
            <person name="Lecointre G."/>
            <person name="Bobe J."/>
            <person name="Postlethwait J.H."/>
            <person name="Berthelot C."/>
            <person name="Roest Crollius H."/>
            <person name="Guiguen Y."/>
        </authorList>
    </citation>
    <scope>NUCLEOTIDE SEQUENCE</scope>
    <source>
        <strain evidence="17">WJC10195</strain>
    </source>
</reference>
<evidence type="ECO:0000259" key="15">
    <source>
        <dbReference type="PROSITE" id="PS50287"/>
    </source>
</evidence>
<dbReference type="InterPro" id="IPR043504">
    <property type="entry name" value="Peptidase_S1_PA_chymotrypsin"/>
</dbReference>
<dbReference type="AlphaFoldDB" id="A0A9Q1GGN0"/>
<dbReference type="InterPro" id="IPR001254">
    <property type="entry name" value="Trypsin_dom"/>
</dbReference>
<dbReference type="Gene3D" id="4.10.400.10">
    <property type="entry name" value="Low-density Lipoprotein Receptor"/>
    <property type="match status" value="2"/>
</dbReference>
<dbReference type="PROSITE" id="PS01209">
    <property type="entry name" value="LDLRA_1"/>
    <property type="match status" value="1"/>
</dbReference>
<dbReference type="PROSITE" id="PS51465">
    <property type="entry name" value="KAZAL_2"/>
    <property type="match status" value="1"/>
</dbReference>
<dbReference type="Gene3D" id="2.40.10.10">
    <property type="entry name" value="Trypsin-like serine proteases"/>
    <property type="match status" value="1"/>
</dbReference>
<dbReference type="CDD" id="cd00190">
    <property type="entry name" value="Tryp_SPc"/>
    <property type="match status" value="1"/>
</dbReference>
<dbReference type="InterPro" id="IPR048722">
    <property type="entry name" value="CFAI_FIMAC_N"/>
</dbReference>